<dbReference type="AlphaFoldDB" id="A0A183DMK5"/>
<dbReference type="GO" id="GO:0003712">
    <property type="term" value="F:transcription coregulator activity"/>
    <property type="evidence" value="ECO:0007669"/>
    <property type="project" value="InterPro"/>
</dbReference>
<keyword evidence="4 6" id="KW-0804">Transcription</keyword>
<evidence type="ECO:0000256" key="6">
    <source>
        <dbReference type="RuleBase" id="RU364060"/>
    </source>
</evidence>
<evidence type="ECO:0000256" key="3">
    <source>
        <dbReference type="ARBA" id="ARBA00023015"/>
    </source>
</evidence>
<sequence>LEKINNLRLLFINMHHLINEYRPLQARDTLQVMMKAQIKSIEVRFFLLPLSSEQVLVKRMSYSCNFLAE</sequence>
<protein>
    <recommendedName>
        <fullName evidence="6">Mediator of RNA polymerase II transcription subunit 7</fullName>
    </recommendedName>
</protein>
<dbReference type="GO" id="GO:0006357">
    <property type="term" value="P:regulation of transcription by RNA polymerase II"/>
    <property type="evidence" value="ECO:0007669"/>
    <property type="project" value="InterPro"/>
</dbReference>
<accession>A0A183DMK5</accession>
<reference evidence="7" key="1">
    <citation type="submission" date="2016-06" db="UniProtKB">
        <authorList>
            <consortium name="WormBaseParasite"/>
        </authorList>
    </citation>
    <scope>IDENTIFICATION</scope>
</reference>
<dbReference type="GO" id="GO:0070847">
    <property type="term" value="C:core mediator complex"/>
    <property type="evidence" value="ECO:0007669"/>
    <property type="project" value="TreeGrafter"/>
</dbReference>
<comment type="function">
    <text evidence="6">Component of the Mediator complex, a coactivator involved in the regulated transcription of nearly all RNA polymerase II-dependent genes. Mediator functions as a bridge to convey information from gene-specific regulatory proteins to the basal RNA polymerase II transcription machinery.</text>
</comment>
<name>A0A183DMK5_9BILA</name>
<proteinExistence type="inferred from homology"/>
<evidence type="ECO:0000313" key="7">
    <source>
        <dbReference type="WBParaSite" id="GPUH_0000995701-mRNA-1"/>
    </source>
</evidence>
<dbReference type="Pfam" id="PF05983">
    <property type="entry name" value="Med7"/>
    <property type="match status" value="1"/>
</dbReference>
<dbReference type="InterPro" id="IPR044888">
    <property type="entry name" value="Mediatior_Med7_sf"/>
</dbReference>
<dbReference type="SUPFAM" id="SSF140718">
    <property type="entry name" value="Mediator hinge subcomplex-like"/>
    <property type="match status" value="1"/>
</dbReference>
<keyword evidence="6" id="KW-0010">Activator</keyword>
<evidence type="ECO:0000256" key="1">
    <source>
        <dbReference type="ARBA" id="ARBA00004123"/>
    </source>
</evidence>
<dbReference type="PANTHER" id="PTHR21428:SF11">
    <property type="entry name" value="MEDIATOR OF RNA POLYMERASE II TRANSCRIPTION SUBUNIT 7"/>
    <property type="match status" value="1"/>
</dbReference>
<evidence type="ECO:0000256" key="2">
    <source>
        <dbReference type="ARBA" id="ARBA00009994"/>
    </source>
</evidence>
<dbReference type="GO" id="GO:0016592">
    <property type="term" value="C:mediator complex"/>
    <property type="evidence" value="ECO:0007669"/>
    <property type="project" value="InterPro"/>
</dbReference>
<dbReference type="PANTHER" id="PTHR21428">
    <property type="entry name" value="MEDIATOR OF RNA POLYMERASE II TRANSCRIPTION SUBUNIT 7"/>
    <property type="match status" value="1"/>
</dbReference>
<organism evidence="7">
    <name type="scientific">Gongylonema pulchrum</name>
    <dbReference type="NCBI Taxonomy" id="637853"/>
    <lineage>
        <taxon>Eukaryota</taxon>
        <taxon>Metazoa</taxon>
        <taxon>Ecdysozoa</taxon>
        <taxon>Nematoda</taxon>
        <taxon>Chromadorea</taxon>
        <taxon>Rhabditida</taxon>
        <taxon>Spirurina</taxon>
        <taxon>Spiruromorpha</taxon>
        <taxon>Spiruroidea</taxon>
        <taxon>Gongylonematidae</taxon>
        <taxon>Gongylonema</taxon>
    </lineage>
</organism>
<dbReference type="Gene3D" id="6.10.140.200">
    <property type="match status" value="1"/>
</dbReference>
<comment type="subunit">
    <text evidence="6">Component of the Mediator complex.</text>
</comment>
<dbReference type="InterPro" id="IPR009244">
    <property type="entry name" value="Mediatior_Med7"/>
</dbReference>
<evidence type="ECO:0000256" key="5">
    <source>
        <dbReference type="ARBA" id="ARBA00023242"/>
    </source>
</evidence>
<keyword evidence="5 6" id="KW-0539">Nucleus</keyword>
<comment type="similarity">
    <text evidence="2 6">Belongs to the Mediator complex subunit 7 family.</text>
</comment>
<evidence type="ECO:0000256" key="4">
    <source>
        <dbReference type="ARBA" id="ARBA00023163"/>
    </source>
</evidence>
<comment type="subcellular location">
    <subcellularLocation>
        <location evidence="1 6">Nucleus</location>
    </subcellularLocation>
</comment>
<keyword evidence="3 6" id="KW-0805">Transcription regulation</keyword>
<dbReference type="WBParaSite" id="GPUH_0000995701-mRNA-1">
    <property type="protein sequence ID" value="GPUH_0000995701-mRNA-1"/>
    <property type="gene ID" value="GPUH_0000995701"/>
</dbReference>
<dbReference type="InterPro" id="IPR037212">
    <property type="entry name" value="Med7/Med21-like"/>
</dbReference>